<dbReference type="Proteomes" id="UP000249915">
    <property type="component" value="Unassembled WGS sequence"/>
</dbReference>
<comment type="caution">
    <text evidence="2">The sequence shown here is derived from an EMBL/GenBank/DDBJ whole genome shotgun (WGS) entry which is preliminary data.</text>
</comment>
<dbReference type="InterPro" id="IPR011051">
    <property type="entry name" value="RmlC_Cupin_sf"/>
</dbReference>
<dbReference type="OrthoDB" id="9791637at2"/>
<dbReference type="EMBL" id="MASW01000004">
    <property type="protein sequence ID" value="PXY24721.1"/>
    <property type="molecule type" value="Genomic_DNA"/>
</dbReference>
<dbReference type="SUPFAM" id="SSF51182">
    <property type="entry name" value="RmlC-like cupins"/>
    <property type="match status" value="1"/>
</dbReference>
<dbReference type="Gene3D" id="2.60.120.10">
    <property type="entry name" value="Jelly Rolls"/>
    <property type="match status" value="1"/>
</dbReference>
<dbReference type="InterPro" id="IPR013096">
    <property type="entry name" value="Cupin_2"/>
</dbReference>
<evidence type="ECO:0000313" key="2">
    <source>
        <dbReference type="EMBL" id="PXY24721.1"/>
    </source>
</evidence>
<dbReference type="Pfam" id="PF07883">
    <property type="entry name" value="Cupin_2"/>
    <property type="match status" value="1"/>
</dbReference>
<organism evidence="2 3">
    <name type="scientific">Prauserella muralis</name>
    <dbReference type="NCBI Taxonomy" id="588067"/>
    <lineage>
        <taxon>Bacteria</taxon>
        <taxon>Bacillati</taxon>
        <taxon>Actinomycetota</taxon>
        <taxon>Actinomycetes</taxon>
        <taxon>Pseudonocardiales</taxon>
        <taxon>Pseudonocardiaceae</taxon>
        <taxon>Prauserella</taxon>
    </lineage>
</organism>
<dbReference type="InterPro" id="IPR014710">
    <property type="entry name" value="RmlC-like_jellyroll"/>
</dbReference>
<feature type="domain" description="Cupin type-2" evidence="1">
    <location>
        <begin position="26"/>
        <end position="87"/>
    </location>
</feature>
<sequence length="131" mass="13517">MIDGVHIVKVGAEATGGAYEVFEVEAPQAPPAPPHRSPWAAALYLLDGALTVHVDGRSYQLAPGATVAVPAGAAYTVEVTGAAARFLAFTTGDGAGRLFADLAATVPADRPFAEIMPLLQQVIRRHSVTVA</sequence>
<keyword evidence="3" id="KW-1185">Reference proteome</keyword>
<name>A0A2V4AWU4_9PSEU</name>
<proteinExistence type="predicted"/>
<gene>
    <name evidence="2" type="ORF">BAY60_19075</name>
</gene>
<protein>
    <recommendedName>
        <fullName evidence="1">Cupin type-2 domain-containing protein</fullName>
    </recommendedName>
</protein>
<accession>A0A2V4AWU4</accession>
<evidence type="ECO:0000259" key="1">
    <source>
        <dbReference type="Pfam" id="PF07883"/>
    </source>
</evidence>
<dbReference type="AlphaFoldDB" id="A0A2V4AWU4"/>
<reference evidence="2 3" key="1">
    <citation type="submission" date="2016-07" db="EMBL/GenBank/DDBJ databases">
        <title>Draft genome sequence of Prauserella muralis DSM 45305, isolated from a mould-covered wall in an indoor environment.</title>
        <authorList>
            <person name="Ruckert C."/>
            <person name="Albersmeier A."/>
            <person name="Jiang C.-L."/>
            <person name="Jiang Y."/>
            <person name="Kalinowski J."/>
            <person name="Schneider O."/>
            <person name="Winkler A."/>
            <person name="Zotchev S.B."/>
        </authorList>
    </citation>
    <scope>NUCLEOTIDE SEQUENCE [LARGE SCALE GENOMIC DNA]</scope>
    <source>
        <strain evidence="2 3">DSM 45305</strain>
    </source>
</reference>
<evidence type="ECO:0000313" key="3">
    <source>
        <dbReference type="Proteomes" id="UP000249915"/>
    </source>
</evidence>